<evidence type="ECO:0008006" key="9">
    <source>
        <dbReference type="Google" id="ProtNLM"/>
    </source>
</evidence>
<evidence type="ECO:0000256" key="6">
    <source>
        <dbReference type="SAM" id="Phobius"/>
    </source>
</evidence>
<dbReference type="PANTHER" id="PTHR23501:SF33">
    <property type="entry name" value="MAJOR FACILITATOR SUPERFAMILY (MFS) PROFILE DOMAIN-CONTAINING PROTEIN"/>
    <property type="match status" value="1"/>
</dbReference>
<evidence type="ECO:0000256" key="3">
    <source>
        <dbReference type="ARBA" id="ARBA00022989"/>
    </source>
</evidence>
<dbReference type="InterPro" id="IPR036259">
    <property type="entry name" value="MFS_trans_sf"/>
</dbReference>
<evidence type="ECO:0000313" key="7">
    <source>
        <dbReference type="EMBL" id="OOF93849.1"/>
    </source>
</evidence>
<dbReference type="AlphaFoldDB" id="A0A1R3RH97"/>
<feature type="transmembrane region" description="Helical" evidence="6">
    <location>
        <begin position="332"/>
        <end position="350"/>
    </location>
</feature>
<evidence type="ECO:0000256" key="4">
    <source>
        <dbReference type="ARBA" id="ARBA00023136"/>
    </source>
</evidence>
<feature type="transmembrane region" description="Helical" evidence="6">
    <location>
        <begin position="198"/>
        <end position="221"/>
    </location>
</feature>
<keyword evidence="2 6" id="KW-0812">Transmembrane</keyword>
<evidence type="ECO:0000256" key="5">
    <source>
        <dbReference type="SAM" id="MobiDB-lite"/>
    </source>
</evidence>
<dbReference type="GO" id="GO:0000329">
    <property type="term" value="C:fungal-type vacuole membrane"/>
    <property type="evidence" value="ECO:0007669"/>
    <property type="project" value="TreeGrafter"/>
</dbReference>
<sequence>MPVDETTQLLTTPEYERTSDGQSSNRGGDSVESSGRIRLAIFIAYLGAFLASSDESLVIATYDIIASEFHELSKGSWLVTGYNLGYCISLPVYGTLADTCGHKTSMLLGYLLFALGSGRTERRRIAAQLHQRGEHDRTRCWSSIGQYDGKFSGAFAGRLPLILLCLLLSRVQFPTNRKESSTSVAETSNIEKVKRLDYFGIASFAVAVVSLLLALTAAGTVDGKSSTVYTLLGLCVLATVVFTCHECVWATKPLVPLRLITQGIGQYWLVQVILFSGRNGVIATITQYMTQVKKVPEERATFFLVLCTMALAGGSIISGFSIKRTKRYKKMSIISGMVSIISSTLLFFSWHFDRSVWESLLVIPMSTPIGIIISGEFIGMTTRAPQEDLAACVGAYYLSQQLGIILGASVAPLLVRTGFMHDIAGRFGGRTQEIVRHILSDSKYIDTLPAGMQEVVRSSLQYGYQFIPGKYRPKRL</sequence>
<evidence type="ECO:0000313" key="8">
    <source>
        <dbReference type="Proteomes" id="UP000188318"/>
    </source>
</evidence>
<name>A0A1R3RH97_ASPC5</name>
<comment type="subcellular location">
    <subcellularLocation>
        <location evidence="1">Membrane</location>
        <topology evidence="1">Multi-pass membrane protein</topology>
    </subcellularLocation>
</comment>
<evidence type="ECO:0000256" key="2">
    <source>
        <dbReference type="ARBA" id="ARBA00022692"/>
    </source>
</evidence>
<dbReference type="Gene3D" id="1.20.1250.20">
    <property type="entry name" value="MFS general substrate transporter like domains"/>
    <property type="match status" value="1"/>
</dbReference>
<keyword evidence="4 6" id="KW-0472">Membrane</keyword>
<feature type="transmembrane region" description="Helical" evidence="6">
    <location>
        <begin position="268"/>
        <end position="288"/>
    </location>
</feature>
<protein>
    <recommendedName>
        <fullName evidence="9">Major facilitator superfamily (MFS) profile domain-containing protein</fullName>
    </recommendedName>
</protein>
<dbReference type="OrthoDB" id="6770063at2759"/>
<feature type="transmembrane region" description="Helical" evidence="6">
    <location>
        <begin position="227"/>
        <end position="248"/>
    </location>
</feature>
<feature type="compositionally biased region" description="Polar residues" evidence="5">
    <location>
        <begin position="20"/>
        <end position="32"/>
    </location>
</feature>
<dbReference type="VEuPathDB" id="FungiDB:ASPCADRAFT_398227"/>
<dbReference type="InterPro" id="IPR011701">
    <property type="entry name" value="MFS"/>
</dbReference>
<reference evidence="8" key="1">
    <citation type="journal article" date="2017" name="Genome Biol.">
        <title>Comparative genomics reveals high biological diversity and specific adaptations in the industrially and medically important fungal genus Aspergillus.</title>
        <authorList>
            <person name="de Vries R.P."/>
            <person name="Riley R."/>
            <person name="Wiebenga A."/>
            <person name="Aguilar-Osorio G."/>
            <person name="Amillis S."/>
            <person name="Uchima C.A."/>
            <person name="Anderluh G."/>
            <person name="Asadollahi M."/>
            <person name="Askin M."/>
            <person name="Barry K."/>
            <person name="Battaglia E."/>
            <person name="Bayram O."/>
            <person name="Benocci T."/>
            <person name="Braus-Stromeyer S.A."/>
            <person name="Caldana C."/>
            <person name="Canovas D."/>
            <person name="Cerqueira G.C."/>
            <person name="Chen F."/>
            <person name="Chen W."/>
            <person name="Choi C."/>
            <person name="Clum A."/>
            <person name="Dos Santos R.A."/>
            <person name="Damasio A.R."/>
            <person name="Diallinas G."/>
            <person name="Emri T."/>
            <person name="Fekete E."/>
            <person name="Flipphi M."/>
            <person name="Freyberg S."/>
            <person name="Gallo A."/>
            <person name="Gournas C."/>
            <person name="Habgood R."/>
            <person name="Hainaut M."/>
            <person name="Harispe M.L."/>
            <person name="Henrissat B."/>
            <person name="Hilden K.S."/>
            <person name="Hope R."/>
            <person name="Hossain A."/>
            <person name="Karabika E."/>
            <person name="Karaffa L."/>
            <person name="Karanyi Z."/>
            <person name="Krasevec N."/>
            <person name="Kuo A."/>
            <person name="Kusch H."/>
            <person name="LaButti K."/>
            <person name="Lagendijk E.L."/>
            <person name="Lapidus A."/>
            <person name="Levasseur A."/>
            <person name="Lindquist E."/>
            <person name="Lipzen A."/>
            <person name="Logrieco A.F."/>
            <person name="MacCabe A."/>
            <person name="Maekelae M.R."/>
            <person name="Malavazi I."/>
            <person name="Melin P."/>
            <person name="Meyer V."/>
            <person name="Mielnichuk N."/>
            <person name="Miskei M."/>
            <person name="Molnar A.P."/>
            <person name="Mule G."/>
            <person name="Ngan C.Y."/>
            <person name="Orejas M."/>
            <person name="Orosz E."/>
            <person name="Ouedraogo J.P."/>
            <person name="Overkamp K.M."/>
            <person name="Park H.-S."/>
            <person name="Perrone G."/>
            <person name="Piumi F."/>
            <person name="Punt P.J."/>
            <person name="Ram A.F."/>
            <person name="Ramon A."/>
            <person name="Rauscher S."/>
            <person name="Record E."/>
            <person name="Riano-Pachon D.M."/>
            <person name="Robert V."/>
            <person name="Roehrig J."/>
            <person name="Ruller R."/>
            <person name="Salamov A."/>
            <person name="Salih N.S."/>
            <person name="Samson R.A."/>
            <person name="Sandor E."/>
            <person name="Sanguinetti M."/>
            <person name="Schuetze T."/>
            <person name="Sepcic K."/>
            <person name="Shelest E."/>
            <person name="Sherlock G."/>
            <person name="Sophianopoulou V."/>
            <person name="Squina F.M."/>
            <person name="Sun H."/>
            <person name="Susca A."/>
            <person name="Todd R.B."/>
            <person name="Tsang A."/>
            <person name="Unkles S.E."/>
            <person name="van de Wiele N."/>
            <person name="van Rossen-Uffink D."/>
            <person name="Oliveira J.V."/>
            <person name="Vesth T.C."/>
            <person name="Visser J."/>
            <person name="Yu J.-H."/>
            <person name="Zhou M."/>
            <person name="Andersen M.R."/>
            <person name="Archer D.B."/>
            <person name="Baker S.E."/>
            <person name="Benoit I."/>
            <person name="Brakhage A.A."/>
            <person name="Braus G.H."/>
            <person name="Fischer R."/>
            <person name="Frisvad J.C."/>
            <person name="Goldman G.H."/>
            <person name="Houbraken J."/>
            <person name="Oakley B."/>
            <person name="Pocsi I."/>
            <person name="Scazzocchio C."/>
            <person name="Seiboth B."/>
            <person name="vanKuyk P.A."/>
            <person name="Wortman J."/>
            <person name="Dyer P.S."/>
            <person name="Grigoriev I.V."/>
        </authorList>
    </citation>
    <scope>NUCLEOTIDE SEQUENCE [LARGE SCALE GENOMIC DNA]</scope>
    <source>
        <strain evidence="8">ITEM 5010</strain>
    </source>
</reference>
<proteinExistence type="predicted"/>
<dbReference type="Proteomes" id="UP000188318">
    <property type="component" value="Unassembled WGS sequence"/>
</dbReference>
<dbReference type="SUPFAM" id="SSF103473">
    <property type="entry name" value="MFS general substrate transporter"/>
    <property type="match status" value="2"/>
</dbReference>
<dbReference type="Pfam" id="PF07690">
    <property type="entry name" value="MFS_1"/>
    <property type="match status" value="1"/>
</dbReference>
<feature type="compositionally biased region" description="Polar residues" evidence="5">
    <location>
        <begin position="1"/>
        <end position="11"/>
    </location>
</feature>
<accession>A0A1R3RH97</accession>
<dbReference type="EMBL" id="KV907503">
    <property type="protein sequence ID" value="OOF93849.1"/>
    <property type="molecule type" value="Genomic_DNA"/>
</dbReference>
<feature type="transmembrane region" description="Helical" evidence="6">
    <location>
        <begin position="300"/>
        <end position="320"/>
    </location>
</feature>
<dbReference type="OMA" id="CVGAYYL"/>
<dbReference type="GO" id="GO:0015174">
    <property type="term" value="F:basic amino acid transmembrane transporter activity"/>
    <property type="evidence" value="ECO:0007669"/>
    <property type="project" value="TreeGrafter"/>
</dbReference>
<keyword evidence="8" id="KW-1185">Reference proteome</keyword>
<dbReference type="PANTHER" id="PTHR23501">
    <property type="entry name" value="MAJOR FACILITATOR SUPERFAMILY"/>
    <property type="match status" value="1"/>
</dbReference>
<organism evidence="7 8">
    <name type="scientific">Aspergillus carbonarius (strain ITEM 5010)</name>
    <dbReference type="NCBI Taxonomy" id="602072"/>
    <lineage>
        <taxon>Eukaryota</taxon>
        <taxon>Fungi</taxon>
        <taxon>Dikarya</taxon>
        <taxon>Ascomycota</taxon>
        <taxon>Pezizomycotina</taxon>
        <taxon>Eurotiomycetes</taxon>
        <taxon>Eurotiomycetidae</taxon>
        <taxon>Eurotiales</taxon>
        <taxon>Aspergillaceae</taxon>
        <taxon>Aspergillus</taxon>
        <taxon>Aspergillus subgen. Circumdati</taxon>
    </lineage>
</organism>
<keyword evidence="3 6" id="KW-1133">Transmembrane helix</keyword>
<evidence type="ECO:0000256" key="1">
    <source>
        <dbReference type="ARBA" id="ARBA00004141"/>
    </source>
</evidence>
<feature type="transmembrane region" description="Helical" evidence="6">
    <location>
        <begin position="356"/>
        <end position="378"/>
    </location>
</feature>
<gene>
    <name evidence="7" type="ORF">ASPCADRAFT_398227</name>
</gene>
<feature type="region of interest" description="Disordered" evidence="5">
    <location>
        <begin position="1"/>
        <end position="32"/>
    </location>
</feature>